<dbReference type="AlphaFoldDB" id="A0A8H5FXJ8"/>
<feature type="compositionally biased region" description="Basic residues" evidence="1">
    <location>
        <begin position="566"/>
        <end position="575"/>
    </location>
</feature>
<feature type="transmembrane region" description="Helical" evidence="2">
    <location>
        <begin position="696"/>
        <end position="722"/>
    </location>
</feature>
<keyword evidence="2" id="KW-0812">Transmembrane</keyword>
<sequence>MAFTRMRKPSIAIEWAFEARNPRSAFWSVGILLSLPVVWLAWSIVAFIVCIMAFMWRCNANPPDQFPVPPSTELAFRIFVSAVLAIGCLYGILIYNSFQRYGPQMDEALSRRIDTYIASASSSSTLISQSIPEPYRSPDSPSFEKPHKQKSRNRKSRSTSPSVRPASPSPLVNRSVSLGQNPSTIPYQPSPLSNSTAVPQPERQVSTSGAKPSDASQDKLDPKLLLKVASTRKPRPPPNDVSNDDAPRYEQAQSTRSGRILTASPRPAEEIRQEQAPGNDHILYDPQMPTSKRQAVQFVQAPILASIETPVITGTSWNDPHASFPPPTSKPSKTLTRRHMSYHHRRGPTSGHFLNPIEPSIIRPNFGSEIRNAPDPTTYSGADRVTVERDHAPSWPEYHGGGPSAPVEINEGIRDRYQGHPSHVYPADTVHQNYHTPAPHELPPSSTILGEPDNWARVPQPDYQHDNFYNFPAGPAGYDSNPWHWGDPNPHATIDHDNFASHYSFVVTTTVYNVISQGYLVGHLLVPSLYFFRANQIFRDAGLSAYQIAYHTVQSHSPVTEPVGRSRTRARKPSREKREKSQEDEEEGDEPTTVPRYRRLKENWGNMIDDLVEEWRTLNIVSAMMVPGILTLFQVDGAANDPVTRSLAYWSLIMALWSLVYGCLYVVQFRRMRTDYTIIGWAMETKKPHSIIWNTWVMLALPVVSLAWSILIFITAIIWFMWRTRANPPPEFSLSAPPLTEPAFRILTSAFLAIAINGAPMTGHWKREVEELIAVVEAQLRLERLKRSQAKRAERRKKAKARGRHDKSEGY</sequence>
<evidence type="ECO:0000313" key="3">
    <source>
        <dbReference type="EMBL" id="KAF5352871.1"/>
    </source>
</evidence>
<feature type="compositionally biased region" description="Polar residues" evidence="1">
    <location>
        <begin position="170"/>
        <end position="210"/>
    </location>
</feature>
<feature type="compositionally biased region" description="Basic residues" evidence="1">
    <location>
        <begin position="147"/>
        <end position="157"/>
    </location>
</feature>
<keyword evidence="2" id="KW-1133">Transmembrane helix</keyword>
<organism evidence="3 4">
    <name type="scientific">Leucocoprinus leucothites</name>
    <dbReference type="NCBI Taxonomy" id="201217"/>
    <lineage>
        <taxon>Eukaryota</taxon>
        <taxon>Fungi</taxon>
        <taxon>Dikarya</taxon>
        <taxon>Basidiomycota</taxon>
        <taxon>Agaricomycotina</taxon>
        <taxon>Agaricomycetes</taxon>
        <taxon>Agaricomycetidae</taxon>
        <taxon>Agaricales</taxon>
        <taxon>Agaricineae</taxon>
        <taxon>Agaricaceae</taxon>
        <taxon>Leucocoprinus</taxon>
    </lineage>
</organism>
<dbReference type="EMBL" id="JAACJO010000011">
    <property type="protein sequence ID" value="KAF5352871.1"/>
    <property type="molecule type" value="Genomic_DNA"/>
</dbReference>
<feature type="transmembrane region" description="Helical" evidence="2">
    <location>
        <begin position="25"/>
        <end position="54"/>
    </location>
</feature>
<feature type="region of interest" description="Disordered" evidence="1">
    <location>
        <begin position="557"/>
        <end position="594"/>
    </location>
</feature>
<feature type="transmembrane region" description="Helical" evidence="2">
    <location>
        <begin position="74"/>
        <end position="95"/>
    </location>
</feature>
<gene>
    <name evidence="3" type="ORF">D9756_006325</name>
</gene>
<feature type="transmembrane region" description="Helical" evidence="2">
    <location>
        <begin position="617"/>
        <end position="635"/>
    </location>
</feature>
<feature type="region of interest" description="Disordered" evidence="1">
    <location>
        <begin position="128"/>
        <end position="273"/>
    </location>
</feature>
<keyword evidence="4" id="KW-1185">Reference proteome</keyword>
<dbReference type="OrthoDB" id="3052987at2759"/>
<keyword evidence="2" id="KW-0472">Membrane</keyword>
<proteinExistence type="predicted"/>
<evidence type="ECO:0000256" key="2">
    <source>
        <dbReference type="SAM" id="Phobius"/>
    </source>
</evidence>
<feature type="transmembrane region" description="Helical" evidence="2">
    <location>
        <begin position="647"/>
        <end position="667"/>
    </location>
</feature>
<evidence type="ECO:0000256" key="1">
    <source>
        <dbReference type="SAM" id="MobiDB-lite"/>
    </source>
</evidence>
<reference evidence="3 4" key="1">
    <citation type="journal article" date="2020" name="ISME J.">
        <title>Uncovering the hidden diversity of litter-decomposition mechanisms in mushroom-forming fungi.</title>
        <authorList>
            <person name="Floudas D."/>
            <person name="Bentzer J."/>
            <person name="Ahren D."/>
            <person name="Johansson T."/>
            <person name="Persson P."/>
            <person name="Tunlid A."/>
        </authorList>
    </citation>
    <scope>NUCLEOTIDE SEQUENCE [LARGE SCALE GENOMIC DNA]</scope>
    <source>
        <strain evidence="3 4">CBS 146.42</strain>
    </source>
</reference>
<feature type="compositionally biased region" description="Basic residues" evidence="1">
    <location>
        <begin position="789"/>
        <end position="805"/>
    </location>
</feature>
<feature type="transmembrane region" description="Helical" evidence="2">
    <location>
        <begin position="742"/>
        <end position="759"/>
    </location>
</feature>
<comment type="caution">
    <text evidence="3">The sequence shown here is derived from an EMBL/GenBank/DDBJ whole genome shotgun (WGS) entry which is preliminary data.</text>
</comment>
<accession>A0A8H5FXJ8</accession>
<evidence type="ECO:0008006" key="5">
    <source>
        <dbReference type="Google" id="ProtNLM"/>
    </source>
</evidence>
<dbReference type="Proteomes" id="UP000559027">
    <property type="component" value="Unassembled WGS sequence"/>
</dbReference>
<feature type="region of interest" description="Disordered" evidence="1">
    <location>
        <begin position="789"/>
        <end position="811"/>
    </location>
</feature>
<name>A0A8H5FXJ8_9AGAR</name>
<evidence type="ECO:0000313" key="4">
    <source>
        <dbReference type="Proteomes" id="UP000559027"/>
    </source>
</evidence>
<protein>
    <recommendedName>
        <fullName evidence="5">Transmembrane protein</fullName>
    </recommendedName>
</protein>